<dbReference type="InterPro" id="IPR054120">
    <property type="entry name" value="PBPA_dimer"/>
</dbReference>
<dbReference type="Proteomes" id="UP000297454">
    <property type="component" value="Unassembled WGS sequence"/>
</dbReference>
<dbReference type="AlphaFoldDB" id="A0A4R9C1R6"/>
<sequence length="465" mass="52664">MKNSKDKKLIFLLVVIVILFLIQAIYLVYFEFFKADELNKSSLNARNSADETKIQRGKIYDVNGKLLTETIETNNGLHRKNTYSFMYSNIIGYNTVKYGKYGIEKSYNNELLDIRNNEDIFTRLSGMLTSKAKGNDIYLTINDKLQGYVYDLLGENKGTVIVTKPKTGEIVTLVSKPSYNVNQIQIDWDEIMNSKDGILLNRATQGKYTPGSVFKILTSTVFLRSGIDLEYKDTGEATIAGYTVHNFEGKRYGDIDLEKALNVSANTYFFEKSKFINNDLFIKTLQDFGIGKNYNFPIQVIDSYFPFKQGLSDLEKANASYGQGDTLVTPMDMMIIAMGIANDGVVNQPYIVNKIVRDGKDEFVNQKILSSNIEKNIAVKLRKYLYSTGKYNDFRLSNGEYLTGKTGTAERDKEKNNAWYVGMTSEENPEYAIVVMIENTEKMGGTLAAPIALKTIDFINENLKQ</sequence>
<reference evidence="4 5" key="1">
    <citation type="submission" date="2019-01" db="EMBL/GenBank/DDBJ databases">
        <title>Draft Genome Sequences of Helcococcus ovis Strains Isolated from the Uterus and Vagina of Dairy Cows with Metritis.</title>
        <authorList>
            <person name="Cunha F."/>
            <person name="Jeon S.J."/>
            <person name="Kutzer P."/>
            <person name="Galvao K.N."/>
        </authorList>
    </citation>
    <scope>NUCLEOTIDE SEQUENCE [LARGE SCALE GENOMIC DNA]</scope>
    <source>
        <strain evidence="4 5">KG-37</strain>
    </source>
</reference>
<keyword evidence="1" id="KW-1133">Transmembrane helix</keyword>
<proteinExistence type="predicted"/>
<organism evidence="4 5">
    <name type="scientific">Helcococcus ovis</name>
    <dbReference type="NCBI Taxonomy" id="72026"/>
    <lineage>
        <taxon>Bacteria</taxon>
        <taxon>Bacillati</taxon>
        <taxon>Bacillota</taxon>
        <taxon>Tissierellia</taxon>
        <taxon>Tissierellales</taxon>
        <taxon>Peptoniphilaceae</taxon>
        <taxon>Helcococcus</taxon>
    </lineage>
</organism>
<evidence type="ECO:0000313" key="4">
    <source>
        <dbReference type="EMBL" id="TFF66100.1"/>
    </source>
</evidence>
<feature type="domain" description="Penicillin binding protein A dimerisation" evidence="3">
    <location>
        <begin position="56"/>
        <end position="133"/>
    </location>
</feature>
<dbReference type="Pfam" id="PF21922">
    <property type="entry name" value="PBP_dimer_2"/>
    <property type="match status" value="1"/>
</dbReference>
<keyword evidence="5" id="KW-1185">Reference proteome</keyword>
<evidence type="ECO:0000259" key="3">
    <source>
        <dbReference type="Pfam" id="PF21922"/>
    </source>
</evidence>
<evidence type="ECO:0000259" key="2">
    <source>
        <dbReference type="Pfam" id="PF00905"/>
    </source>
</evidence>
<dbReference type="EMBL" id="SCFR01000013">
    <property type="protein sequence ID" value="TFF66100.1"/>
    <property type="molecule type" value="Genomic_DNA"/>
</dbReference>
<dbReference type="Gene3D" id="3.90.1310.10">
    <property type="entry name" value="Penicillin-binding protein 2a (Domain 2)"/>
    <property type="match status" value="1"/>
</dbReference>
<dbReference type="GO" id="GO:0046677">
    <property type="term" value="P:response to antibiotic"/>
    <property type="evidence" value="ECO:0007669"/>
    <property type="project" value="UniProtKB-KW"/>
</dbReference>
<dbReference type="PANTHER" id="PTHR30627:SF24">
    <property type="entry name" value="PENICILLIN-BINDING PROTEIN 4B"/>
    <property type="match status" value="1"/>
</dbReference>
<comment type="caution">
    <text evidence="4">The sequence shown here is derived from an EMBL/GenBank/DDBJ whole genome shotgun (WGS) entry which is preliminary data.</text>
</comment>
<dbReference type="GO" id="GO:0008658">
    <property type="term" value="F:penicillin binding"/>
    <property type="evidence" value="ECO:0007669"/>
    <property type="project" value="InterPro"/>
</dbReference>
<dbReference type="PANTHER" id="PTHR30627">
    <property type="entry name" value="PEPTIDOGLYCAN D,D-TRANSPEPTIDASE"/>
    <property type="match status" value="1"/>
</dbReference>
<dbReference type="GO" id="GO:0071555">
    <property type="term" value="P:cell wall organization"/>
    <property type="evidence" value="ECO:0007669"/>
    <property type="project" value="TreeGrafter"/>
</dbReference>
<dbReference type="OrthoDB" id="9766847at2"/>
<dbReference type="InterPro" id="IPR001460">
    <property type="entry name" value="PCN-bd_Tpept"/>
</dbReference>
<dbReference type="Gene3D" id="3.40.710.10">
    <property type="entry name" value="DD-peptidase/beta-lactamase superfamily"/>
    <property type="match status" value="1"/>
</dbReference>
<dbReference type="RefSeq" id="WP_134710709.1">
    <property type="nucleotide sequence ID" value="NZ_CP119081.1"/>
</dbReference>
<evidence type="ECO:0000313" key="5">
    <source>
        <dbReference type="Proteomes" id="UP000297454"/>
    </source>
</evidence>
<name>A0A4R9C1R6_9FIRM</name>
<dbReference type="InterPro" id="IPR050515">
    <property type="entry name" value="Beta-lactam/transpept"/>
</dbReference>
<dbReference type="InterPro" id="IPR012338">
    <property type="entry name" value="Beta-lactam/transpept-like"/>
</dbReference>
<feature type="domain" description="Penicillin-binding protein transpeptidase" evidence="2">
    <location>
        <begin position="158"/>
        <end position="455"/>
    </location>
</feature>
<gene>
    <name evidence="4" type="ORF">EQF91_04685</name>
</gene>
<accession>A0A4R9C1R6</accession>
<dbReference type="GO" id="GO:0005886">
    <property type="term" value="C:plasma membrane"/>
    <property type="evidence" value="ECO:0007669"/>
    <property type="project" value="TreeGrafter"/>
</dbReference>
<dbReference type="Pfam" id="PF00905">
    <property type="entry name" value="Transpeptidase"/>
    <property type="match status" value="1"/>
</dbReference>
<keyword evidence="1" id="KW-0472">Membrane</keyword>
<dbReference type="SUPFAM" id="SSF56601">
    <property type="entry name" value="beta-lactamase/transpeptidase-like"/>
    <property type="match status" value="1"/>
</dbReference>
<keyword evidence="1" id="KW-0812">Transmembrane</keyword>
<dbReference type="GeneID" id="97030946"/>
<feature type="transmembrane region" description="Helical" evidence="1">
    <location>
        <begin position="9"/>
        <end position="29"/>
    </location>
</feature>
<evidence type="ECO:0000256" key="1">
    <source>
        <dbReference type="SAM" id="Phobius"/>
    </source>
</evidence>
<dbReference type="GO" id="GO:0008800">
    <property type="term" value="F:beta-lactamase activity"/>
    <property type="evidence" value="ECO:0007669"/>
    <property type="project" value="UniProtKB-EC"/>
</dbReference>
<protein>
    <submittedName>
        <fullName evidence="4">Uncharacterized protein</fullName>
    </submittedName>
</protein>